<dbReference type="Pfam" id="PF12833">
    <property type="entry name" value="HTH_18"/>
    <property type="match status" value="1"/>
</dbReference>
<dbReference type="PANTHER" id="PTHR43280:SF28">
    <property type="entry name" value="HTH-TYPE TRANSCRIPTIONAL ACTIVATOR RHAS"/>
    <property type="match status" value="1"/>
</dbReference>
<dbReference type="AlphaFoldDB" id="A0A1C1A3F5"/>
<accession>A0A1C1A3F5</accession>
<dbReference type="Pfam" id="PF00072">
    <property type="entry name" value="Response_reg"/>
    <property type="match status" value="1"/>
</dbReference>
<dbReference type="GO" id="GO:0043565">
    <property type="term" value="F:sequence-specific DNA binding"/>
    <property type="evidence" value="ECO:0007669"/>
    <property type="project" value="InterPro"/>
</dbReference>
<dbReference type="PROSITE" id="PS01124">
    <property type="entry name" value="HTH_ARAC_FAMILY_2"/>
    <property type="match status" value="1"/>
</dbReference>
<proteinExistence type="predicted"/>
<gene>
    <name evidence="7" type="ORF">A8709_13300</name>
</gene>
<dbReference type="InterPro" id="IPR018060">
    <property type="entry name" value="HTH_AraC"/>
</dbReference>
<dbReference type="GO" id="GO:0000160">
    <property type="term" value="P:phosphorelay signal transduction system"/>
    <property type="evidence" value="ECO:0007669"/>
    <property type="project" value="InterPro"/>
</dbReference>
<keyword evidence="4" id="KW-0597">Phosphoprotein</keyword>
<dbReference type="InterPro" id="IPR001789">
    <property type="entry name" value="Sig_transdc_resp-reg_receiver"/>
</dbReference>
<organism evidence="7 8">
    <name type="scientific">Paenibacillus pectinilyticus</name>
    <dbReference type="NCBI Taxonomy" id="512399"/>
    <lineage>
        <taxon>Bacteria</taxon>
        <taxon>Bacillati</taxon>
        <taxon>Bacillota</taxon>
        <taxon>Bacilli</taxon>
        <taxon>Bacillales</taxon>
        <taxon>Paenibacillaceae</taxon>
        <taxon>Paenibacillus</taxon>
    </lineage>
</organism>
<dbReference type="SUPFAM" id="SSF52172">
    <property type="entry name" value="CheY-like"/>
    <property type="match status" value="1"/>
</dbReference>
<dbReference type="SUPFAM" id="SSF46689">
    <property type="entry name" value="Homeodomain-like"/>
    <property type="match status" value="2"/>
</dbReference>
<dbReference type="GO" id="GO:0003700">
    <property type="term" value="F:DNA-binding transcription factor activity"/>
    <property type="evidence" value="ECO:0007669"/>
    <property type="project" value="InterPro"/>
</dbReference>
<keyword evidence="8" id="KW-1185">Reference proteome</keyword>
<evidence type="ECO:0000256" key="2">
    <source>
        <dbReference type="ARBA" id="ARBA00023125"/>
    </source>
</evidence>
<dbReference type="InterPro" id="IPR011006">
    <property type="entry name" value="CheY-like_superfamily"/>
</dbReference>
<dbReference type="InterPro" id="IPR020449">
    <property type="entry name" value="Tscrpt_reg_AraC-type_HTH"/>
</dbReference>
<evidence type="ECO:0000256" key="4">
    <source>
        <dbReference type="PROSITE-ProRule" id="PRU00169"/>
    </source>
</evidence>
<dbReference type="InterPro" id="IPR009057">
    <property type="entry name" value="Homeodomain-like_sf"/>
</dbReference>
<protein>
    <recommendedName>
        <fullName evidence="9">DNA-binding response regulator</fullName>
    </recommendedName>
</protein>
<evidence type="ECO:0000313" key="8">
    <source>
        <dbReference type="Proteomes" id="UP000093309"/>
    </source>
</evidence>
<dbReference type="Gene3D" id="3.40.50.2300">
    <property type="match status" value="1"/>
</dbReference>
<dbReference type="SMART" id="SM00448">
    <property type="entry name" value="REC"/>
    <property type="match status" value="1"/>
</dbReference>
<feature type="modified residue" description="4-aspartylphosphate" evidence="4">
    <location>
        <position position="53"/>
    </location>
</feature>
<evidence type="ECO:0008006" key="9">
    <source>
        <dbReference type="Google" id="ProtNLM"/>
    </source>
</evidence>
<evidence type="ECO:0000313" key="7">
    <source>
        <dbReference type="EMBL" id="OCT15083.1"/>
    </source>
</evidence>
<dbReference type="SMART" id="SM00342">
    <property type="entry name" value="HTH_ARAC"/>
    <property type="match status" value="1"/>
</dbReference>
<dbReference type="PANTHER" id="PTHR43280">
    <property type="entry name" value="ARAC-FAMILY TRANSCRIPTIONAL REGULATOR"/>
    <property type="match status" value="1"/>
</dbReference>
<sequence length="497" mass="57747">MIIFLIEDEILALEELEHLLVPYSEHHTIRCFASGEKAVLHTQKEVPDIVISDIRMPRLSGLETLQKLLVVNPQLQAIMLSGYTDFEYARTALKLGAKEYLLKPVSTKELYNLLDRLIETVKLEEQKNQMAMDWSFNRMIRGINKKDNKNNLDKLDGDWIMVATLLENWNSDSTWSGIGLYESEVMDWVQLRFQQQSKCFDVDGHLRIFLLPMLAIEKESITRQKIQQIHEYLLASNKVIHTVYHLKKGNESLESVYHSNIHLLEKQVKIGIPTFMTEEQASNLTLVWDSARLIEKHILESEYAKLNIELRRMLDNLKRTGVPMKQSSIFLTDFVYAIKFNLSKNKSDLDPVSMESVYDLLKTCEDYSKLHDWLLAKLSGMMKEVASDLNQPKQVIPSLLDYVQQHYSDTIYLQDFAAKHHMSVSHLSKMFKAETGSNFSDYILQVRMMKAQELLDGGYKKISEISKLVGYEDPKFFSQIFKRWSGVTPNEYKKKDN</sequence>
<dbReference type="PRINTS" id="PR00032">
    <property type="entry name" value="HTHARAC"/>
</dbReference>
<name>A0A1C1A3F5_9BACL</name>
<keyword evidence="3" id="KW-0804">Transcription</keyword>
<reference evidence="8" key="1">
    <citation type="submission" date="2016-05" db="EMBL/GenBank/DDBJ databases">
        <title>Paenibacillus oryzae. sp. nov., isolated from the rice root.</title>
        <authorList>
            <person name="Zhang J."/>
            <person name="Zhang X."/>
        </authorList>
    </citation>
    <scope>NUCLEOTIDE SEQUENCE [LARGE SCALE GENOMIC DNA]</scope>
    <source>
        <strain evidence="8">KCTC13222</strain>
    </source>
</reference>
<comment type="caution">
    <text evidence="7">The sequence shown here is derived from an EMBL/GenBank/DDBJ whole genome shotgun (WGS) entry which is preliminary data.</text>
</comment>
<evidence type="ECO:0000256" key="1">
    <source>
        <dbReference type="ARBA" id="ARBA00023015"/>
    </source>
</evidence>
<evidence type="ECO:0000259" key="5">
    <source>
        <dbReference type="PROSITE" id="PS01124"/>
    </source>
</evidence>
<dbReference type="OrthoDB" id="2500628at2"/>
<evidence type="ECO:0000259" key="6">
    <source>
        <dbReference type="PROSITE" id="PS50110"/>
    </source>
</evidence>
<dbReference type="CDD" id="cd17536">
    <property type="entry name" value="REC_YesN-like"/>
    <property type="match status" value="1"/>
</dbReference>
<feature type="domain" description="Response regulatory" evidence="6">
    <location>
        <begin position="2"/>
        <end position="118"/>
    </location>
</feature>
<dbReference type="Proteomes" id="UP000093309">
    <property type="component" value="Unassembled WGS sequence"/>
</dbReference>
<feature type="domain" description="HTH araC/xylS-type" evidence="5">
    <location>
        <begin position="397"/>
        <end position="495"/>
    </location>
</feature>
<dbReference type="EMBL" id="LYPC01000014">
    <property type="protein sequence ID" value="OCT15083.1"/>
    <property type="molecule type" value="Genomic_DNA"/>
</dbReference>
<keyword evidence="1" id="KW-0805">Transcription regulation</keyword>
<dbReference type="PROSITE" id="PS50110">
    <property type="entry name" value="RESPONSE_REGULATORY"/>
    <property type="match status" value="1"/>
</dbReference>
<keyword evidence="2" id="KW-0238">DNA-binding</keyword>
<dbReference type="RefSeq" id="WP_065851993.1">
    <property type="nucleotide sequence ID" value="NZ_LYPC01000014.1"/>
</dbReference>
<dbReference type="Gene3D" id="1.10.10.60">
    <property type="entry name" value="Homeodomain-like"/>
    <property type="match status" value="2"/>
</dbReference>
<dbReference type="STRING" id="512399.A8709_13300"/>
<evidence type="ECO:0000256" key="3">
    <source>
        <dbReference type="ARBA" id="ARBA00023163"/>
    </source>
</evidence>